<dbReference type="InterPro" id="IPR000073">
    <property type="entry name" value="AB_hydrolase_1"/>
</dbReference>
<dbReference type="GeneID" id="18818456"/>
<accession>F8NQU1</accession>
<gene>
    <name evidence="2" type="ORF">SERLADRAFT_462918</name>
</gene>
<sequence>MPVIAKSHVFPLPPEGLQCCATSYTSSRTEHHSVRDGLTLIFTHGLGGHKEQWDLTISKLLDLDTNSGQNGICEIWAVDFPNHGEAAVVNRPALSTRKSICSTMDYGIMLRHFLSSSHVSGRRLVGIAHSGSATAWVLASRNYKLPLEGMILVEPTLILPPLSPEDPRVVRGIANEKGVVARRDRWSSRDELASYLSVRHPWRKWDSRIFQIYLDHAFMTVETDDGASYVTPKLSKKEEAPLYLAECHSMPGSELAAICAQMPVHTIFAEYPEFISPTAKAQICDASEGRKMASIRTIKGAGHLVPQEKPVELAVMLCDILQLFMSLQMKAVL</sequence>
<dbReference type="OrthoDB" id="94039at2759"/>
<dbReference type="AlphaFoldDB" id="F8NQU1"/>
<evidence type="ECO:0000313" key="2">
    <source>
        <dbReference type="EMBL" id="EGO26167.1"/>
    </source>
</evidence>
<dbReference type="KEGG" id="sla:SERLADRAFT_462918"/>
<organism>
    <name type="scientific">Serpula lacrymans var. lacrymans (strain S7.9)</name>
    <name type="common">Dry rot fungus</name>
    <dbReference type="NCBI Taxonomy" id="578457"/>
    <lineage>
        <taxon>Eukaryota</taxon>
        <taxon>Fungi</taxon>
        <taxon>Dikarya</taxon>
        <taxon>Basidiomycota</taxon>
        <taxon>Agaricomycotina</taxon>
        <taxon>Agaricomycetes</taxon>
        <taxon>Agaricomycetidae</taxon>
        <taxon>Boletales</taxon>
        <taxon>Coniophorineae</taxon>
        <taxon>Serpulaceae</taxon>
        <taxon>Serpula</taxon>
    </lineage>
</organism>
<dbReference type="InterPro" id="IPR029058">
    <property type="entry name" value="AB_hydrolase_fold"/>
</dbReference>
<name>F8NQU1_SERL9</name>
<proteinExistence type="predicted"/>
<dbReference type="Proteomes" id="UP000008064">
    <property type="component" value="Unassembled WGS sequence"/>
</dbReference>
<dbReference type="Pfam" id="PF12697">
    <property type="entry name" value="Abhydrolase_6"/>
    <property type="match status" value="1"/>
</dbReference>
<dbReference type="HOGENOM" id="CLU_032490_2_0_1"/>
<dbReference type="EMBL" id="GL945432">
    <property type="protein sequence ID" value="EGO26167.1"/>
    <property type="molecule type" value="Genomic_DNA"/>
</dbReference>
<dbReference type="Gene3D" id="3.40.50.1820">
    <property type="entry name" value="alpha/beta hydrolase"/>
    <property type="match status" value="1"/>
</dbReference>
<dbReference type="RefSeq" id="XP_007316340.1">
    <property type="nucleotide sequence ID" value="XM_007316278.1"/>
</dbReference>
<dbReference type="SUPFAM" id="SSF53474">
    <property type="entry name" value="alpha/beta-Hydrolases"/>
    <property type="match status" value="1"/>
</dbReference>
<protein>
    <recommendedName>
        <fullName evidence="1">AB hydrolase-1 domain-containing protein</fullName>
    </recommendedName>
</protein>
<evidence type="ECO:0000259" key="1">
    <source>
        <dbReference type="Pfam" id="PF12697"/>
    </source>
</evidence>
<reference evidence="2" key="1">
    <citation type="submission" date="2011-04" db="EMBL/GenBank/DDBJ databases">
        <title>Evolution of plant cell wall degrading machinery underlies the functional diversity of forest fungi.</title>
        <authorList>
            <consortium name="US DOE Joint Genome Institute (JGI-PGF)"/>
            <person name="Eastwood D.C."/>
            <person name="Floudas D."/>
            <person name="Binder M."/>
            <person name="Majcherczyk A."/>
            <person name="Schneider P."/>
            <person name="Aerts A."/>
            <person name="Asiegbu F.O."/>
            <person name="Baker S.E."/>
            <person name="Barry K."/>
            <person name="Bendiksby M."/>
            <person name="Blumentritt M."/>
            <person name="Coutinho P.M."/>
            <person name="Cullen D."/>
            <person name="Cullen D."/>
            <person name="Gathman A."/>
            <person name="Goodell B."/>
            <person name="Henrissat B."/>
            <person name="Ihrmark K."/>
            <person name="Kauserud H."/>
            <person name="Kohler A."/>
            <person name="LaButti K."/>
            <person name="Lapidus A."/>
            <person name="Lavin J.L."/>
            <person name="Lee Y.-H."/>
            <person name="Lindquist E."/>
            <person name="Lilly W."/>
            <person name="Lucas S."/>
            <person name="Morin E."/>
            <person name="Murat C."/>
            <person name="Oguiza J.A."/>
            <person name="Park J."/>
            <person name="Pisabarro A.G."/>
            <person name="Riley R."/>
            <person name="Rosling A."/>
            <person name="Salamov A."/>
            <person name="Schmidt O."/>
            <person name="Schmutz J."/>
            <person name="Skrede I."/>
            <person name="Stenlid J."/>
            <person name="Wiebenga A."/>
            <person name="Xie X."/>
            <person name="Kues U."/>
            <person name="Hibbett D.S."/>
            <person name="Hoffmeister D."/>
            <person name="Hogberg N."/>
            <person name="Martin F."/>
            <person name="Grigoriev I.V."/>
            <person name="Watkinson S.C."/>
        </authorList>
    </citation>
    <scope>NUCLEOTIDE SEQUENCE</scope>
    <source>
        <strain evidence="2">S7.9</strain>
    </source>
</reference>
<feature type="domain" description="AB hydrolase-1" evidence="1">
    <location>
        <begin position="40"/>
        <end position="314"/>
    </location>
</feature>